<name>A0ABR7TFF2_9BACT</name>
<sequence>MRWKILLLLPAFIITLSCTGQSLPDTAAVLTQNPWLHQLVVSVDGRTILNHTYNGQRADTLQNSQSLTKSILSVLIGIAIDKGYIKSVDQELVTWFPQLAQDPDPRKQHITLHQIMDQASGLWHENLEGGLGTYLSLPNPSQYVVEQPLLSKPGEVFHYNNAATHLLSVILTKASGMPTAAFARLFLFGPLDIQQWDWKKMNDGYDDGAGLRSVYLSTTAMNKIGTLLLQQGWYQGKTIVSEKWVRSILQPSLTRATNWGFTGSRYALCWYHVQYQGQPVTYGMGWGGQYLVILPRQKTVVAVHQAVNDATAIRQEQYFETRIFPLLWEYIQQQEKKAAGH</sequence>
<evidence type="ECO:0000259" key="2">
    <source>
        <dbReference type="Pfam" id="PF00144"/>
    </source>
</evidence>
<evidence type="ECO:0000313" key="4">
    <source>
        <dbReference type="Proteomes" id="UP000659124"/>
    </source>
</evidence>
<dbReference type="InterPro" id="IPR050789">
    <property type="entry name" value="Diverse_Enzym_Activities"/>
</dbReference>
<accession>A0ABR7TFF2</accession>
<dbReference type="GO" id="GO:0016787">
    <property type="term" value="F:hydrolase activity"/>
    <property type="evidence" value="ECO:0007669"/>
    <property type="project" value="UniProtKB-KW"/>
</dbReference>
<dbReference type="SUPFAM" id="SSF56601">
    <property type="entry name" value="beta-lactamase/transpeptidase-like"/>
    <property type="match status" value="1"/>
</dbReference>
<feature type="signal peptide" evidence="1">
    <location>
        <begin position="1"/>
        <end position="22"/>
    </location>
</feature>
<evidence type="ECO:0000256" key="1">
    <source>
        <dbReference type="SAM" id="SignalP"/>
    </source>
</evidence>
<organism evidence="3 4">
    <name type="scientific">Chitinophaga qingshengii</name>
    <dbReference type="NCBI Taxonomy" id="1569794"/>
    <lineage>
        <taxon>Bacteria</taxon>
        <taxon>Pseudomonadati</taxon>
        <taxon>Bacteroidota</taxon>
        <taxon>Chitinophagia</taxon>
        <taxon>Chitinophagales</taxon>
        <taxon>Chitinophagaceae</taxon>
        <taxon>Chitinophaga</taxon>
    </lineage>
</organism>
<dbReference type="PANTHER" id="PTHR43283">
    <property type="entry name" value="BETA-LACTAMASE-RELATED"/>
    <property type="match status" value="1"/>
</dbReference>
<keyword evidence="3" id="KW-0378">Hydrolase</keyword>
<protein>
    <submittedName>
        <fullName evidence="3">Serine hydrolase</fullName>
    </submittedName>
</protein>
<dbReference type="InterPro" id="IPR012338">
    <property type="entry name" value="Beta-lactam/transpept-like"/>
</dbReference>
<gene>
    <name evidence="3" type="ORF">ICL07_01685</name>
</gene>
<dbReference type="Gene3D" id="3.40.710.10">
    <property type="entry name" value="DD-peptidase/beta-lactamase superfamily"/>
    <property type="match status" value="1"/>
</dbReference>
<evidence type="ECO:0000313" key="3">
    <source>
        <dbReference type="EMBL" id="MBC9929063.1"/>
    </source>
</evidence>
<feature type="domain" description="Beta-lactamase-related" evidence="2">
    <location>
        <begin position="39"/>
        <end position="304"/>
    </location>
</feature>
<comment type="caution">
    <text evidence="3">The sequence shown here is derived from an EMBL/GenBank/DDBJ whole genome shotgun (WGS) entry which is preliminary data.</text>
</comment>
<dbReference type="PROSITE" id="PS51257">
    <property type="entry name" value="PROKAR_LIPOPROTEIN"/>
    <property type="match status" value="1"/>
</dbReference>
<dbReference type="InterPro" id="IPR001466">
    <property type="entry name" value="Beta-lactam-related"/>
</dbReference>
<dbReference type="PANTHER" id="PTHR43283:SF7">
    <property type="entry name" value="BETA-LACTAMASE-RELATED DOMAIN-CONTAINING PROTEIN"/>
    <property type="match status" value="1"/>
</dbReference>
<keyword evidence="1" id="KW-0732">Signal</keyword>
<dbReference type="RefSeq" id="WP_188086215.1">
    <property type="nucleotide sequence ID" value="NZ_JACVFC010000001.1"/>
</dbReference>
<keyword evidence="4" id="KW-1185">Reference proteome</keyword>
<proteinExistence type="predicted"/>
<dbReference type="Pfam" id="PF00144">
    <property type="entry name" value="Beta-lactamase"/>
    <property type="match status" value="1"/>
</dbReference>
<dbReference type="EMBL" id="JACVFC010000001">
    <property type="protein sequence ID" value="MBC9929063.1"/>
    <property type="molecule type" value="Genomic_DNA"/>
</dbReference>
<dbReference type="Proteomes" id="UP000659124">
    <property type="component" value="Unassembled WGS sequence"/>
</dbReference>
<feature type="chain" id="PRO_5045635970" evidence="1">
    <location>
        <begin position="23"/>
        <end position="341"/>
    </location>
</feature>
<reference evidence="3 4" key="1">
    <citation type="submission" date="2020-09" db="EMBL/GenBank/DDBJ databases">
        <title>Genome sequences of type strains of Chitinophaga qingshengii and Chitinophaga varians.</title>
        <authorList>
            <person name="Kittiwongwattana C."/>
        </authorList>
    </citation>
    <scope>NUCLEOTIDE SEQUENCE [LARGE SCALE GENOMIC DNA]</scope>
    <source>
        <strain evidence="3 4">JCM 30026</strain>
    </source>
</reference>